<dbReference type="PROSITE" id="PS00410">
    <property type="entry name" value="G_DYNAMIN_1"/>
    <property type="match status" value="1"/>
</dbReference>
<dbReference type="PANTHER" id="PTHR11566:SF235">
    <property type="entry name" value="DYNAMIN-RELATED PROTEIN DNM1"/>
    <property type="match status" value="1"/>
</dbReference>
<feature type="domain" description="GED" evidence="14">
    <location>
        <begin position="997"/>
        <end position="1084"/>
    </location>
</feature>
<dbReference type="InterPro" id="IPR000719">
    <property type="entry name" value="Prot_kinase_dom"/>
</dbReference>
<feature type="region of interest" description="Disordered" evidence="12">
    <location>
        <begin position="871"/>
        <end position="909"/>
    </location>
</feature>
<accession>A0A8H7QH86</accession>
<keyword evidence="2" id="KW-0723">Serine/threonine-protein kinase</keyword>
<dbReference type="Gene3D" id="3.40.50.300">
    <property type="entry name" value="P-loop containing nucleotide triphosphate hydrolases"/>
    <property type="match status" value="1"/>
</dbReference>
<evidence type="ECO:0000256" key="3">
    <source>
        <dbReference type="ARBA" id="ARBA00022553"/>
    </source>
</evidence>
<dbReference type="InterPro" id="IPR022812">
    <property type="entry name" value="Dynamin"/>
</dbReference>
<comment type="similarity">
    <text evidence="11">Belongs to the TRAFAC class dynamin-like GTPase superfamily. Dynamin/Fzo/YdjA family.</text>
</comment>
<dbReference type="Gene3D" id="1.20.120.1240">
    <property type="entry name" value="Dynamin, middle domain"/>
    <property type="match status" value="2"/>
</dbReference>
<evidence type="ECO:0000259" key="14">
    <source>
        <dbReference type="PROSITE" id="PS51388"/>
    </source>
</evidence>
<evidence type="ECO:0000256" key="4">
    <source>
        <dbReference type="ARBA" id="ARBA00022679"/>
    </source>
</evidence>
<dbReference type="AlphaFoldDB" id="A0A8H7QH86"/>
<keyword evidence="7" id="KW-0067">ATP-binding</keyword>
<dbReference type="SUPFAM" id="SSF56112">
    <property type="entry name" value="Protein kinase-like (PK-like)"/>
    <property type="match status" value="1"/>
</dbReference>
<dbReference type="GO" id="GO:0008017">
    <property type="term" value="F:microtubule binding"/>
    <property type="evidence" value="ECO:0007669"/>
    <property type="project" value="TreeGrafter"/>
</dbReference>
<evidence type="ECO:0000259" key="13">
    <source>
        <dbReference type="PROSITE" id="PS50011"/>
    </source>
</evidence>
<dbReference type="InterPro" id="IPR019762">
    <property type="entry name" value="Dynamin_GTPase_CS"/>
</dbReference>
<organism evidence="16 17">
    <name type="scientific">Mucor plumbeus</name>
    <dbReference type="NCBI Taxonomy" id="97098"/>
    <lineage>
        <taxon>Eukaryota</taxon>
        <taxon>Fungi</taxon>
        <taxon>Fungi incertae sedis</taxon>
        <taxon>Mucoromycota</taxon>
        <taxon>Mucoromycotina</taxon>
        <taxon>Mucoromycetes</taxon>
        <taxon>Mucorales</taxon>
        <taxon>Mucorineae</taxon>
        <taxon>Mucoraceae</taxon>
        <taxon>Mucor</taxon>
    </lineage>
</organism>
<dbReference type="GO" id="GO:0005739">
    <property type="term" value="C:mitochondrion"/>
    <property type="evidence" value="ECO:0007669"/>
    <property type="project" value="TreeGrafter"/>
</dbReference>
<dbReference type="GO" id="GO:0000266">
    <property type="term" value="P:mitochondrial fission"/>
    <property type="evidence" value="ECO:0007669"/>
    <property type="project" value="TreeGrafter"/>
</dbReference>
<dbReference type="GO" id="GO:0007010">
    <property type="term" value="P:cytoskeleton organization"/>
    <property type="evidence" value="ECO:0007669"/>
    <property type="project" value="UniProtKB-ARBA"/>
</dbReference>
<dbReference type="GO" id="GO:0006897">
    <property type="term" value="P:endocytosis"/>
    <property type="evidence" value="ECO:0007669"/>
    <property type="project" value="TreeGrafter"/>
</dbReference>
<keyword evidence="5 11" id="KW-0547">Nucleotide-binding</keyword>
<dbReference type="InterPro" id="IPR027417">
    <property type="entry name" value="P-loop_NTPase"/>
</dbReference>
<dbReference type="InterPro" id="IPR001401">
    <property type="entry name" value="Dynamin_GTPase"/>
</dbReference>
<evidence type="ECO:0000313" key="16">
    <source>
        <dbReference type="EMBL" id="KAG2191431.1"/>
    </source>
</evidence>
<dbReference type="SMART" id="SM00302">
    <property type="entry name" value="GED"/>
    <property type="match status" value="1"/>
</dbReference>
<dbReference type="Proteomes" id="UP000650833">
    <property type="component" value="Unassembled WGS sequence"/>
</dbReference>
<gene>
    <name evidence="16" type="ORF">INT46_010039</name>
</gene>
<comment type="caution">
    <text evidence="16">The sequence shown here is derived from an EMBL/GenBank/DDBJ whole genome shotgun (WGS) entry which is preliminary data.</text>
</comment>
<feature type="compositionally biased region" description="Basic residues" evidence="12">
    <location>
        <begin position="873"/>
        <end position="885"/>
    </location>
</feature>
<evidence type="ECO:0000259" key="15">
    <source>
        <dbReference type="PROSITE" id="PS51718"/>
    </source>
</evidence>
<name>A0A8H7QH86_9FUNG</name>
<dbReference type="InterPro" id="IPR008271">
    <property type="entry name" value="Ser/Thr_kinase_AS"/>
</dbReference>
<evidence type="ECO:0000256" key="1">
    <source>
        <dbReference type="ARBA" id="ARBA00012513"/>
    </source>
</evidence>
<dbReference type="PROSITE" id="PS50011">
    <property type="entry name" value="PROTEIN_KINASE_DOM"/>
    <property type="match status" value="1"/>
</dbReference>
<dbReference type="SUPFAM" id="SSF52540">
    <property type="entry name" value="P-loop containing nucleoside triphosphate hydrolases"/>
    <property type="match status" value="1"/>
</dbReference>
<dbReference type="OrthoDB" id="5061070at2759"/>
<dbReference type="CDD" id="cd08771">
    <property type="entry name" value="DLP_1"/>
    <property type="match status" value="1"/>
</dbReference>
<dbReference type="EMBL" id="JAEPRC010000825">
    <property type="protein sequence ID" value="KAG2191431.1"/>
    <property type="molecule type" value="Genomic_DNA"/>
</dbReference>
<dbReference type="PROSITE" id="PS51388">
    <property type="entry name" value="GED"/>
    <property type="match status" value="1"/>
</dbReference>
<dbReference type="SMART" id="SM00220">
    <property type="entry name" value="S_TKc"/>
    <property type="match status" value="1"/>
</dbReference>
<dbReference type="InterPro" id="IPR030381">
    <property type="entry name" value="G_DYNAMIN_dom"/>
</dbReference>
<evidence type="ECO:0000256" key="12">
    <source>
        <dbReference type="SAM" id="MobiDB-lite"/>
    </source>
</evidence>
<evidence type="ECO:0000256" key="9">
    <source>
        <dbReference type="ARBA" id="ARBA00047899"/>
    </source>
</evidence>
<evidence type="ECO:0000256" key="10">
    <source>
        <dbReference type="ARBA" id="ARBA00048679"/>
    </source>
</evidence>
<dbReference type="InterPro" id="IPR011009">
    <property type="entry name" value="Kinase-like_dom_sf"/>
</dbReference>
<dbReference type="EC" id="2.7.11.1" evidence="1"/>
<comment type="catalytic activity">
    <reaction evidence="9">
        <text>L-threonyl-[protein] + ATP = O-phospho-L-threonyl-[protein] + ADP + H(+)</text>
        <dbReference type="Rhea" id="RHEA:46608"/>
        <dbReference type="Rhea" id="RHEA-COMP:11060"/>
        <dbReference type="Rhea" id="RHEA-COMP:11605"/>
        <dbReference type="ChEBI" id="CHEBI:15378"/>
        <dbReference type="ChEBI" id="CHEBI:30013"/>
        <dbReference type="ChEBI" id="CHEBI:30616"/>
        <dbReference type="ChEBI" id="CHEBI:61977"/>
        <dbReference type="ChEBI" id="CHEBI:456216"/>
        <dbReference type="EC" id="2.7.11.1"/>
    </reaction>
</comment>
<feature type="domain" description="Dynamin-type G" evidence="15">
    <location>
        <begin position="387"/>
        <end position="657"/>
    </location>
</feature>
<evidence type="ECO:0000256" key="8">
    <source>
        <dbReference type="ARBA" id="ARBA00023134"/>
    </source>
</evidence>
<feature type="non-terminal residue" evidence="16">
    <location>
        <position position="1"/>
    </location>
</feature>
<dbReference type="PRINTS" id="PR00195">
    <property type="entry name" value="DYNAMIN"/>
</dbReference>
<dbReference type="Pfam" id="PF01031">
    <property type="entry name" value="Dynamin_M"/>
    <property type="match status" value="1"/>
</dbReference>
<dbReference type="GO" id="GO:0005874">
    <property type="term" value="C:microtubule"/>
    <property type="evidence" value="ECO:0007669"/>
    <property type="project" value="TreeGrafter"/>
</dbReference>
<dbReference type="InterPro" id="IPR000375">
    <property type="entry name" value="Dynamin_stalk"/>
</dbReference>
<dbReference type="SMART" id="SM00053">
    <property type="entry name" value="DYNc"/>
    <property type="match status" value="1"/>
</dbReference>
<dbReference type="FunFam" id="1.10.510.10:FF:000024">
    <property type="entry name" value="Probable serine/threonine-protein kinase cot-1"/>
    <property type="match status" value="1"/>
</dbReference>
<comment type="catalytic activity">
    <reaction evidence="10">
        <text>L-seryl-[protein] + ATP = O-phospho-L-seryl-[protein] + ADP + H(+)</text>
        <dbReference type="Rhea" id="RHEA:17989"/>
        <dbReference type="Rhea" id="RHEA-COMP:9863"/>
        <dbReference type="Rhea" id="RHEA-COMP:11604"/>
        <dbReference type="ChEBI" id="CHEBI:15378"/>
        <dbReference type="ChEBI" id="CHEBI:29999"/>
        <dbReference type="ChEBI" id="CHEBI:30616"/>
        <dbReference type="ChEBI" id="CHEBI:83421"/>
        <dbReference type="ChEBI" id="CHEBI:456216"/>
        <dbReference type="EC" id="2.7.11.1"/>
    </reaction>
</comment>
<dbReference type="GO" id="GO:0005524">
    <property type="term" value="F:ATP binding"/>
    <property type="evidence" value="ECO:0007669"/>
    <property type="project" value="UniProtKB-KW"/>
</dbReference>
<evidence type="ECO:0000313" key="17">
    <source>
        <dbReference type="Proteomes" id="UP000650833"/>
    </source>
</evidence>
<dbReference type="GO" id="GO:0005525">
    <property type="term" value="F:GTP binding"/>
    <property type="evidence" value="ECO:0007669"/>
    <property type="project" value="UniProtKB-KW"/>
</dbReference>
<reference evidence="16" key="1">
    <citation type="submission" date="2020-12" db="EMBL/GenBank/DDBJ databases">
        <title>Metabolic potential, ecology and presence of endohyphal bacteria is reflected in genomic diversity of Mucoromycotina.</title>
        <authorList>
            <person name="Muszewska A."/>
            <person name="Okrasinska A."/>
            <person name="Steczkiewicz K."/>
            <person name="Drgas O."/>
            <person name="Orlowska M."/>
            <person name="Perlinska-Lenart U."/>
            <person name="Aleksandrzak-Piekarczyk T."/>
            <person name="Szatraj K."/>
            <person name="Zielenkiewicz U."/>
            <person name="Pilsyk S."/>
            <person name="Malc E."/>
            <person name="Mieczkowski P."/>
            <person name="Kruszewska J.S."/>
            <person name="Biernat P."/>
            <person name="Pawlowska J."/>
        </authorList>
    </citation>
    <scope>NUCLEOTIDE SEQUENCE</scope>
    <source>
        <strain evidence="16">CBS 226.32</strain>
    </source>
</reference>
<dbReference type="InterPro" id="IPR003130">
    <property type="entry name" value="GED"/>
</dbReference>
<keyword evidence="17" id="KW-1185">Reference proteome</keyword>
<dbReference type="GO" id="GO:0003924">
    <property type="term" value="F:GTPase activity"/>
    <property type="evidence" value="ECO:0007669"/>
    <property type="project" value="InterPro"/>
</dbReference>
<dbReference type="PROSITE" id="PS51718">
    <property type="entry name" value="G_DYNAMIN_2"/>
    <property type="match status" value="1"/>
</dbReference>
<keyword evidence="6" id="KW-0418">Kinase</keyword>
<dbReference type="Pfam" id="PF00069">
    <property type="entry name" value="Pkinase"/>
    <property type="match status" value="2"/>
</dbReference>
<evidence type="ECO:0000256" key="11">
    <source>
        <dbReference type="RuleBase" id="RU003932"/>
    </source>
</evidence>
<evidence type="ECO:0000256" key="7">
    <source>
        <dbReference type="ARBA" id="ARBA00022840"/>
    </source>
</evidence>
<keyword evidence="3" id="KW-0597">Phosphoprotein</keyword>
<dbReference type="GO" id="GO:0016020">
    <property type="term" value="C:membrane"/>
    <property type="evidence" value="ECO:0007669"/>
    <property type="project" value="TreeGrafter"/>
</dbReference>
<dbReference type="InterPro" id="IPR045063">
    <property type="entry name" value="Dynamin_N"/>
</dbReference>
<sequence length="1084" mass="122854">VRLVQARDTGKIYAMKTLKKSEMLKKDQLAHIKAERDILAEADSPWIVQLYFSFQDPIYLYLIMEFLPGGDLMTMLIKYDTFSEPITRFYIGEIVLALEFIHNLGFIHRELNIVCTHRDIKPDNILIDKDGHVKLSDFGLSTGFHKTHDSQYYQRLMEGLDQKNRASIINLNRITRDEKIATWKRNRRTLAYSTVGTPDYIAPEIFMQTGYGKGCDFWSLGAIMYECVCGFPPFCSDLPHDTYRKIMDWPNYLEFPDDRPMSVEAEDLIRGLICDADSRLGTGKHGIQEIKSHPFFYGFDWDSVRDTTRNMSPHVPQLKSITDTSYFPVEGELGSLSEIHQHSYHEEQDENNMDKDDEFDQQQKDLAFVELTNKLQAVVTSVGADNTLDLPLITVVGSQSSGKSSVLETLVQRDFLPRGSGIVTRRPLVLQLVTLQKPSDLEYGEFLHIKDKKFFEFSEIREEIERETSRLAGGNKGISRMPIHLRVYSPKVLNLTLVDLPGLTKIPIGDQPNDIEKQIRGLVMDFISNPNSIILAVTPANSDLVNSDSLKIARQVDPEGKRTIGVLTKLDLMDAGTNALDILSGRSYPLKLGFIGVVNRSQQDILTNKPMSNALEAENQFFQQHPAYRSVAARCGTQYLSKQLNTILLAHIKEKLPELRTKLNALISQTQQELNQYGEPTRSTEALHRGPLILRMLTKFSNDFVGAIDGTSSDMSTKELCGGARIYYIFNNVFGQALDAIPACSNLTNHDIRTAIRNSTGPRPSLFVPELAFDLLVRPQIKLLEAPSLRCVELVYEELMKVCHSSDTKELLRYPRLHQRLVEVVSELLRERLSPTSTYVESLISIERAYINTNHPDFLGAAGAMANLETESKKKKKVETKRKNRMSPSSSFDMKMNGNISSNRSDVGDNGSIAGTETDFDISSSAPKDSFLNYFFGGASKNERPALGSQEMMTKVQYAPPMSVNSMMESEMIKKLEQATLNNENGIVATDREELETQLIRTLITSYFNIVRKNIQDLVPKSVMHLLVNYSRESIQNRLVAALYKEENFDELLQEDDTISTEREKCKTMLNVYKQAFEIIKNVM</sequence>
<evidence type="ECO:0000256" key="6">
    <source>
        <dbReference type="ARBA" id="ARBA00022777"/>
    </source>
</evidence>
<dbReference type="GO" id="GO:0048312">
    <property type="term" value="P:intracellular distribution of mitochondria"/>
    <property type="evidence" value="ECO:0007669"/>
    <property type="project" value="TreeGrafter"/>
</dbReference>
<keyword evidence="4" id="KW-0808">Transferase</keyword>
<dbReference type="PANTHER" id="PTHR11566">
    <property type="entry name" value="DYNAMIN"/>
    <property type="match status" value="1"/>
</dbReference>
<keyword evidence="8 11" id="KW-0342">GTP-binding</keyword>
<feature type="domain" description="Protein kinase" evidence="13">
    <location>
        <begin position="1"/>
        <end position="296"/>
    </location>
</feature>
<dbReference type="InterPro" id="IPR020850">
    <property type="entry name" value="GED_dom"/>
</dbReference>
<evidence type="ECO:0000256" key="2">
    <source>
        <dbReference type="ARBA" id="ARBA00022527"/>
    </source>
</evidence>
<dbReference type="FunFam" id="3.40.50.300:FF:001027">
    <property type="entry name" value="dynamin-related protein 3A"/>
    <property type="match status" value="1"/>
</dbReference>
<dbReference type="GO" id="GO:0005777">
    <property type="term" value="C:peroxisome"/>
    <property type="evidence" value="ECO:0007669"/>
    <property type="project" value="TreeGrafter"/>
</dbReference>
<protein>
    <recommendedName>
        <fullName evidence="1">non-specific serine/threonine protein kinase</fullName>
        <ecNumber evidence="1">2.7.11.1</ecNumber>
    </recommendedName>
</protein>
<dbReference type="GO" id="GO:0016559">
    <property type="term" value="P:peroxisome fission"/>
    <property type="evidence" value="ECO:0007669"/>
    <property type="project" value="TreeGrafter"/>
</dbReference>
<evidence type="ECO:0000256" key="5">
    <source>
        <dbReference type="ARBA" id="ARBA00022741"/>
    </source>
</evidence>
<dbReference type="Pfam" id="PF02212">
    <property type="entry name" value="GED"/>
    <property type="match status" value="1"/>
</dbReference>
<dbReference type="PROSITE" id="PS00108">
    <property type="entry name" value="PROTEIN_KINASE_ST"/>
    <property type="match status" value="1"/>
</dbReference>
<dbReference type="GO" id="GO:0004674">
    <property type="term" value="F:protein serine/threonine kinase activity"/>
    <property type="evidence" value="ECO:0007669"/>
    <property type="project" value="UniProtKB-KW"/>
</dbReference>
<dbReference type="Gene3D" id="1.10.510.10">
    <property type="entry name" value="Transferase(Phosphotransferase) domain 1"/>
    <property type="match status" value="1"/>
</dbReference>
<proteinExistence type="inferred from homology"/>
<feature type="compositionally biased region" description="Polar residues" evidence="12">
    <location>
        <begin position="886"/>
        <end position="905"/>
    </location>
</feature>
<dbReference type="Gene3D" id="3.30.200.20">
    <property type="entry name" value="Phosphorylase Kinase, domain 1"/>
    <property type="match status" value="1"/>
</dbReference>
<dbReference type="Pfam" id="PF00350">
    <property type="entry name" value="Dynamin_N"/>
    <property type="match status" value="1"/>
</dbReference>